<name>A0AAD5QY29_PARTN</name>
<evidence type="ECO:0000313" key="1">
    <source>
        <dbReference type="EMBL" id="KAJ1365985.1"/>
    </source>
</evidence>
<evidence type="ECO:0000313" key="2">
    <source>
        <dbReference type="Proteomes" id="UP001196413"/>
    </source>
</evidence>
<protein>
    <submittedName>
        <fullName evidence="1">Uncharacterized protein</fullName>
    </submittedName>
</protein>
<keyword evidence="2" id="KW-1185">Reference proteome</keyword>
<accession>A0AAD5QY29</accession>
<gene>
    <name evidence="1" type="ORF">KIN20_026489</name>
</gene>
<dbReference type="EMBL" id="JAHQIW010005425">
    <property type="protein sequence ID" value="KAJ1365985.1"/>
    <property type="molecule type" value="Genomic_DNA"/>
</dbReference>
<comment type="caution">
    <text evidence="1">The sequence shown here is derived from an EMBL/GenBank/DDBJ whole genome shotgun (WGS) entry which is preliminary data.</text>
</comment>
<proteinExistence type="predicted"/>
<reference evidence="1" key="1">
    <citation type="submission" date="2021-06" db="EMBL/GenBank/DDBJ databases">
        <title>Parelaphostrongylus tenuis whole genome reference sequence.</title>
        <authorList>
            <person name="Garwood T.J."/>
            <person name="Larsen P.A."/>
            <person name="Fountain-Jones N.M."/>
            <person name="Garbe J.R."/>
            <person name="Macchietto M.G."/>
            <person name="Kania S.A."/>
            <person name="Gerhold R.W."/>
            <person name="Richards J.E."/>
            <person name="Wolf T.M."/>
        </authorList>
    </citation>
    <scope>NUCLEOTIDE SEQUENCE</scope>
    <source>
        <strain evidence="1">MNPRO001-30</strain>
        <tissue evidence="1">Meninges</tissue>
    </source>
</reference>
<dbReference type="Proteomes" id="UP001196413">
    <property type="component" value="Unassembled WGS sequence"/>
</dbReference>
<organism evidence="1 2">
    <name type="scientific">Parelaphostrongylus tenuis</name>
    <name type="common">Meningeal worm</name>
    <dbReference type="NCBI Taxonomy" id="148309"/>
    <lineage>
        <taxon>Eukaryota</taxon>
        <taxon>Metazoa</taxon>
        <taxon>Ecdysozoa</taxon>
        <taxon>Nematoda</taxon>
        <taxon>Chromadorea</taxon>
        <taxon>Rhabditida</taxon>
        <taxon>Rhabditina</taxon>
        <taxon>Rhabditomorpha</taxon>
        <taxon>Strongyloidea</taxon>
        <taxon>Metastrongylidae</taxon>
        <taxon>Parelaphostrongylus</taxon>
    </lineage>
</organism>
<sequence>MHEWRVRLNATEATHKYNDARGDDTTAKRTTRKKFAKLKAREKSLKNVSQSGLAKTNPLTPLRDDVSQIGALVQLVQD</sequence>
<dbReference type="AlphaFoldDB" id="A0AAD5QY29"/>